<accession>A0A9D2BF81</accession>
<dbReference type="InterPro" id="IPR045743">
    <property type="entry name" value="DUF6089"/>
</dbReference>
<feature type="signal peptide" evidence="1">
    <location>
        <begin position="1"/>
        <end position="19"/>
    </location>
</feature>
<dbReference type="EMBL" id="DXEL01000021">
    <property type="protein sequence ID" value="HIX73858.1"/>
    <property type="molecule type" value="Genomic_DNA"/>
</dbReference>
<dbReference type="PROSITE" id="PS51257">
    <property type="entry name" value="PROKAR_LIPOPROTEIN"/>
    <property type="match status" value="1"/>
</dbReference>
<name>A0A9D2BF81_9BACT</name>
<dbReference type="SUPFAM" id="SSF56925">
    <property type="entry name" value="OMPA-like"/>
    <property type="match status" value="1"/>
</dbReference>
<proteinExistence type="predicted"/>
<organism evidence="3 4">
    <name type="scientific">Candidatus Parabacteroides intestinipullorum</name>
    <dbReference type="NCBI Taxonomy" id="2838723"/>
    <lineage>
        <taxon>Bacteria</taxon>
        <taxon>Pseudomonadati</taxon>
        <taxon>Bacteroidota</taxon>
        <taxon>Bacteroidia</taxon>
        <taxon>Bacteroidales</taxon>
        <taxon>Tannerellaceae</taxon>
        <taxon>Parabacteroides</taxon>
    </lineage>
</organism>
<dbReference type="Proteomes" id="UP000886740">
    <property type="component" value="Unassembled WGS sequence"/>
</dbReference>
<feature type="domain" description="DUF6089" evidence="2">
    <location>
        <begin position="153"/>
        <end position="225"/>
    </location>
</feature>
<dbReference type="AlphaFoldDB" id="A0A9D2BF81"/>
<evidence type="ECO:0000313" key="4">
    <source>
        <dbReference type="Proteomes" id="UP000886740"/>
    </source>
</evidence>
<protein>
    <submittedName>
        <fullName evidence="3">Outer membrane beta-barrel protein</fullName>
    </submittedName>
</protein>
<sequence>MTSTFFRRLIGFVSFVVFAACAQAQEYKYEIGGMAGASYYMGDTNKNVFFKGMNPSVGGVFRYNINFRWAIKTNLLWGMISGGTDGLENVFPNNAQTSFNRSFVEAGGQAEFNFFPYSDKYAYKGTKRFTPYLFVGLGMTTAFGSGGFFVSPNIPLGVGVKYKVINRLNLGCEFSFRKLFGDGFEGREMLDNPYGIASSAFKNKDWCSFLLLSVTWDFGRRTEPCNNSYSISEY</sequence>
<reference evidence="3" key="1">
    <citation type="journal article" date="2021" name="PeerJ">
        <title>Extensive microbial diversity within the chicken gut microbiome revealed by metagenomics and culture.</title>
        <authorList>
            <person name="Gilroy R."/>
            <person name="Ravi A."/>
            <person name="Getino M."/>
            <person name="Pursley I."/>
            <person name="Horton D.L."/>
            <person name="Alikhan N.F."/>
            <person name="Baker D."/>
            <person name="Gharbi K."/>
            <person name="Hall N."/>
            <person name="Watson M."/>
            <person name="Adriaenssens E.M."/>
            <person name="Foster-Nyarko E."/>
            <person name="Jarju S."/>
            <person name="Secka A."/>
            <person name="Antonio M."/>
            <person name="Oren A."/>
            <person name="Chaudhuri R.R."/>
            <person name="La Ragione R."/>
            <person name="Hildebrand F."/>
            <person name="Pallen M.J."/>
        </authorList>
    </citation>
    <scope>NUCLEOTIDE SEQUENCE</scope>
    <source>
        <strain evidence="3">ChiGjej6B6-14162</strain>
    </source>
</reference>
<evidence type="ECO:0000259" key="2">
    <source>
        <dbReference type="Pfam" id="PF19573"/>
    </source>
</evidence>
<feature type="domain" description="DUF6089" evidence="2">
    <location>
        <begin position="14"/>
        <end position="138"/>
    </location>
</feature>
<reference evidence="3" key="2">
    <citation type="submission" date="2021-04" db="EMBL/GenBank/DDBJ databases">
        <authorList>
            <person name="Gilroy R."/>
        </authorList>
    </citation>
    <scope>NUCLEOTIDE SEQUENCE</scope>
    <source>
        <strain evidence="3">ChiGjej6B6-14162</strain>
    </source>
</reference>
<evidence type="ECO:0000313" key="3">
    <source>
        <dbReference type="EMBL" id="HIX73858.1"/>
    </source>
</evidence>
<comment type="caution">
    <text evidence="3">The sequence shown here is derived from an EMBL/GenBank/DDBJ whole genome shotgun (WGS) entry which is preliminary data.</text>
</comment>
<keyword evidence="1" id="KW-0732">Signal</keyword>
<gene>
    <name evidence="3" type="ORF">H9977_02230</name>
</gene>
<feature type="chain" id="PRO_5039238085" evidence="1">
    <location>
        <begin position="20"/>
        <end position="234"/>
    </location>
</feature>
<evidence type="ECO:0000256" key="1">
    <source>
        <dbReference type="SAM" id="SignalP"/>
    </source>
</evidence>
<dbReference type="InterPro" id="IPR011250">
    <property type="entry name" value="OMP/PagP_B-barrel"/>
</dbReference>
<dbReference type="Pfam" id="PF19573">
    <property type="entry name" value="DUF6089"/>
    <property type="match status" value="2"/>
</dbReference>